<organism evidence="1 2">
    <name type="scientific">Nocardioides baculatus</name>
    <dbReference type="NCBI Taxonomy" id="2801337"/>
    <lineage>
        <taxon>Bacteria</taxon>
        <taxon>Bacillati</taxon>
        <taxon>Actinomycetota</taxon>
        <taxon>Actinomycetes</taxon>
        <taxon>Propionibacteriales</taxon>
        <taxon>Nocardioidaceae</taxon>
        <taxon>Nocardioides</taxon>
    </lineage>
</organism>
<dbReference type="Proteomes" id="UP000636918">
    <property type="component" value="Unassembled WGS sequence"/>
</dbReference>
<name>A0ABS1L871_9ACTN</name>
<dbReference type="Gene3D" id="3.40.50.2000">
    <property type="entry name" value="Glycogen Phosphorylase B"/>
    <property type="match status" value="1"/>
</dbReference>
<comment type="caution">
    <text evidence="1">The sequence shown here is derived from an EMBL/GenBank/DDBJ whole genome shotgun (WGS) entry which is preliminary data.</text>
</comment>
<gene>
    <name evidence="1" type="ORF">JI751_08330</name>
</gene>
<dbReference type="SUPFAM" id="SSF53756">
    <property type="entry name" value="UDP-Glycosyltransferase/glycogen phosphorylase"/>
    <property type="match status" value="1"/>
</dbReference>
<reference evidence="1 2" key="1">
    <citation type="submission" date="2021-01" db="EMBL/GenBank/DDBJ databases">
        <title>Genome seq and assembly of Nocardiodes sp. G10.</title>
        <authorList>
            <person name="Chhetri G."/>
        </authorList>
    </citation>
    <scope>NUCLEOTIDE SEQUENCE [LARGE SCALE GENOMIC DNA]</scope>
    <source>
        <strain evidence="1 2">G10</strain>
    </source>
</reference>
<sequence length="367" mass="41280">MSLAPIRTQVAAPALTVASVPSGHVYVRHLAPIGGRGAVRLPDPDPSRPDRPAGATWWPPVMLDPEWARTADFDVFHLHFGFDAVRPEDLDKLTRVLRGRGTPFVFTVHDLRNPHHHDRALHDAHLDVLVPAADALVTLTPGAADEIETRWGRRPVVVPHPHVVDLPTIARALDVRPRWRNRPFRVGLHLKSLRANMDPMRILPTLVDTVADLDDAVLQVNCHRDILEADGARRDDELADWLRREANRGRLELAVHDYFSDDDLWAYLSSLDLSVLPYTFGTHSGWLEACRDLQTTVLAPSCGYYADQGPILSYTNDGDDFDAGSLRDAVVRAYTERPRYGATVDERTEQRALVARTHEDLYREVCR</sequence>
<proteinExistence type="predicted"/>
<keyword evidence="2" id="KW-1185">Reference proteome</keyword>
<accession>A0ABS1L871</accession>
<dbReference type="RefSeq" id="WP_201935418.1">
    <property type="nucleotide sequence ID" value="NZ_JAERSG010000002.1"/>
</dbReference>
<evidence type="ECO:0000313" key="2">
    <source>
        <dbReference type="Proteomes" id="UP000636918"/>
    </source>
</evidence>
<protein>
    <submittedName>
        <fullName evidence="1">Glycosyltransferase</fullName>
    </submittedName>
</protein>
<dbReference type="EMBL" id="JAERSG010000002">
    <property type="protein sequence ID" value="MBL0747613.1"/>
    <property type="molecule type" value="Genomic_DNA"/>
</dbReference>
<evidence type="ECO:0000313" key="1">
    <source>
        <dbReference type="EMBL" id="MBL0747613.1"/>
    </source>
</evidence>